<dbReference type="Proteomes" id="UP000614058">
    <property type="component" value="Unassembled WGS sequence"/>
</dbReference>
<dbReference type="EMBL" id="JAEHNZ010000002">
    <property type="protein sequence ID" value="MBK0395952.1"/>
    <property type="molecule type" value="Genomic_DNA"/>
</dbReference>
<reference evidence="1 2" key="1">
    <citation type="journal article" date="2021" name="Pathogens">
        <title>Isolation and Characterization of Kingella bonacorsii sp. nov., A Novel Kingella Species Detected in a Stable Periodontitis Subject.</title>
        <authorList>
            <person name="Antezack A."/>
            <person name="Boxberger M."/>
            <person name="Rolland C."/>
            <person name="Monnet-Corti V."/>
            <person name="La Scola B."/>
        </authorList>
    </citation>
    <scope>NUCLEOTIDE SEQUENCE [LARGE SCALE GENOMIC DNA]</scope>
    <source>
        <strain evidence="1 2">Marseille-Q4569</strain>
    </source>
</reference>
<name>A0ABS1BSR0_9NEIS</name>
<accession>A0ABS1BSR0</accession>
<dbReference type="RefSeq" id="WP_200522080.1">
    <property type="nucleotide sequence ID" value="NZ_JAEHNZ010000002.1"/>
</dbReference>
<evidence type="ECO:0000313" key="2">
    <source>
        <dbReference type="Proteomes" id="UP000614058"/>
    </source>
</evidence>
<comment type="caution">
    <text evidence="1">The sequence shown here is derived from an EMBL/GenBank/DDBJ whole genome shotgun (WGS) entry which is preliminary data.</text>
</comment>
<sequence length="79" mass="8914">MRRMVKTTPNANHKAVTQSVICSTTHISAQTNFSDPKLHFRLPNPYPSNPKELPHLLPHSTNTQASTFALRYALFPQTN</sequence>
<evidence type="ECO:0000313" key="1">
    <source>
        <dbReference type="EMBL" id="MBK0395952.1"/>
    </source>
</evidence>
<organism evidence="1 2">
    <name type="scientific">Kingella bonacorsii</name>
    <dbReference type="NCBI Taxonomy" id="2796361"/>
    <lineage>
        <taxon>Bacteria</taxon>
        <taxon>Pseudomonadati</taxon>
        <taxon>Pseudomonadota</taxon>
        <taxon>Betaproteobacteria</taxon>
        <taxon>Neisseriales</taxon>
        <taxon>Neisseriaceae</taxon>
        <taxon>Kingella</taxon>
    </lineage>
</organism>
<protein>
    <submittedName>
        <fullName evidence="1">Uncharacterized protein</fullName>
    </submittedName>
</protein>
<gene>
    <name evidence="1" type="ORF">JDW22_04980</name>
</gene>
<keyword evidence="2" id="KW-1185">Reference proteome</keyword>
<proteinExistence type="predicted"/>